<accession>A0AAV0U8R0</accession>
<keyword evidence="2 5" id="KW-0808">Transferase</keyword>
<sequence length="750" mass="82633">MGGKSRAALRRDKKRQRPSGTTASCHVPSTAVPTAKASHERVQHTSTDDSDDADSVGDTNRAATIPLPSLEDGDNVYDVVQKTAKQRTGKRTLNVEQDVLDQRKKRCREEKAEKIVWRKFDRENVAFERFYGRCLGLEKHEFARLMACLSEPLPVYVRVNGNYRSLSEIVTGTLEMDFDLETVTVPVPVGGGELHVHFGPESWVPEKRLWKLSVDSKTFRKVEGLQSLQTYVRAQGSLGTLLRQDPAATVLPAFLNIQPGHRVLDLCGGGEHRAPIVAEYLSPVSSSSVGIETSANAASLLVVNERDATAAASAVRNVTRTLPLVRELVVTAHKPEEFPVPESADGLFDRVICCAPCSGDGLARKLPEKWRTWNPEQALAHHPSQVGLAEHALALVRTGGTLLYSTRSLNPIEDEAVVAELLRRSKGLLELVKTDNILEGLKRSHGLTKWDVVDVATWDDVPDDQRHRYRPSMWAPASEECDGLHLERCVRVLPHQNDTHGFFFAVIRKSRETDTTSAAIGPTPLSRPTNKVIRVQKNKKQAKAEKPFGSFTSLDKKHLACTRSFFGLRGNSAFLERTGMARQKRAVHVVKPAVASLVIDQFRGRLSIYHAGVLALRPRTGTDVVSDELTDDGARALLPEMDARVLSLPLDEFSSFLESREMWLKNAGKHAREQLAEMTEGSLAVALDDSEPAQTGDRDIVLVAVKRYNSCSIVSPPSAIARVKALLEELNDAGGDGEDGYDSLEDGCNR</sequence>
<evidence type="ECO:0000256" key="5">
    <source>
        <dbReference type="PROSITE-ProRule" id="PRU01023"/>
    </source>
</evidence>
<dbReference type="InterPro" id="IPR049560">
    <property type="entry name" value="MeTrfase_RsmB-F_NOP2_cat"/>
</dbReference>
<feature type="domain" description="SAM-dependent MTase RsmB/NOP-type" evidence="7">
    <location>
        <begin position="145"/>
        <end position="510"/>
    </location>
</feature>
<comment type="similarity">
    <text evidence="5">Belongs to the class I-like SAM-binding methyltransferase superfamily. RsmB/NOP family.</text>
</comment>
<evidence type="ECO:0000256" key="1">
    <source>
        <dbReference type="ARBA" id="ARBA00022603"/>
    </source>
</evidence>
<dbReference type="Pfam" id="PF01189">
    <property type="entry name" value="Methyltr_RsmB-F"/>
    <property type="match status" value="1"/>
</dbReference>
<dbReference type="Gene3D" id="3.40.50.150">
    <property type="entry name" value="Vaccinia Virus protein VP39"/>
    <property type="match status" value="1"/>
</dbReference>
<dbReference type="PANTHER" id="PTHR22808:SF1">
    <property type="entry name" value="RNA CYTOSINE-C(5)-METHYLTRANSFERASE NSUN2-RELATED"/>
    <property type="match status" value="1"/>
</dbReference>
<feature type="compositionally biased region" description="Basic residues" evidence="6">
    <location>
        <begin position="7"/>
        <end position="17"/>
    </location>
</feature>
<reference evidence="8" key="1">
    <citation type="submission" date="2022-12" db="EMBL/GenBank/DDBJ databases">
        <authorList>
            <person name="Webb A."/>
        </authorList>
    </citation>
    <scope>NUCLEOTIDE SEQUENCE</scope>
    <source>
        <strain evidence="8">Hp1</strain>
    </source>
</reference>
<comment type="caution">
    <text evidence="8">The sequence shown here is derived from an EMBL/GenBank/DDBJ whole genome shotgun (WGS) entry which is preliminary data.</text>
</comment>
<keyword evidence="1 5" id="KW-0489">Methyltransferase</keyword>
<feature type="binding site" evidence="5">
    <location>
        <position position="305"/>
    </location>
    <ligand>
        <name>S-adenosyl-L-methionine</name>
        <dbReference type="ChEBI" id="CHEBI:59789"/>
    </ligand>
</feature>
<feature type="compositionally biased region" description="Basic and acidic residues" evidence="6">
    <location>
        <begin position="37"/>
        <end position="47"/>
    </location>
</feature>
<keyword evidence="4 5" id="KW-0694">RNA-binding</keyword>
<evidence type="ECO:0000313" key="8">
    <source>
        <dbReference type="EMBL" id="CAI5732255.1"/>
    </source>
</evidence>
<feature type="region of interest" description="Disordered" evidence="6">
    <location>
        <begin position="1"/>
        <end position="70"/>
    </location>
</feature>
<dbReference type="PRINTS" id="PR02008">
    <property type="entry name" value="RCMTFAMILY"/>
</dbReference>
<evidence type="ECO:0000256" key="2">
    <source>
        <dbReference type="ARBA" id="ARBA00022679"/>
    </source>
</evidence>
<dbReference type="Proteomes" id="UP001162031">
    <property type="component" value="Unassembled WGS sequence"/>
</dbReference>
<dbReference type="PROSITE" id="PS51686">
    <property type="entry name" value="SAM_MT_RSMB_NOP"/>
    <property type="match status" value="1"/>
</dbReference>
<evidence type="ECO:0000313" key="9">
    <source>
        <dbReference type="Proteomes" id="UP001162031"/>
    </source>
</evidence>
<dbReference type="SUPFAM" id="SSF53335">
    <property type="entry name" value="S-adenosyl-L-methionine-dependent methyltransferases"/>
    <property type="match status" value="1"/>
</dbReference>
<dbReference type="EMBL" id="CANTFL010001148">
    <property type="protein sequence ID" value="CAI5732255.1"/>
    <property type="molecule type" value="Genomic_DNA"/>
</dbReference>
<gene>
    <name evidence="8" type="ORF">HBR001_LOCUS5459</name>
</gene>
<dbReference type="GO" id="GO:0001510">
    <property type="term" value="P:RNA methylation"/>
    <property type="evidence" value="ECO:0007669"/>
    <property type="project" value="InterPro"/>
</dbReference>
<name>A0AAV0U8R0_HYABA</name>
<organism evidence="8 9">
    <name type="scientific">Hyaloperonospora brassicae</name>
    <name type="common">Brassica downy mildew</name>
    <name type="synonym">Peronospora brassicae</name>
    <dbReference type="NCBI Taxonomy" id="162125"/>
    <lineage>
        <taxon>Eukaryota</taxon>
        <taxon>Sar</taxon>
        <taxon>Stramenopiles</taxon>
        <taxon>Oomycota</taxon>
        <taxon>Peronosporomycetes</taxon>
        <taxon>Peronosporales</taxon>
        <taxon>Peronosporaceae</taxon>
        <taxon>Hyaloperonospora</taxon>
    </lineage>
</organism>
<dbReference type="InterPro" id="IPR029063">
    <property type="entry name" value="SAM-dependent_MTases_sf"/>
</dbReference>
<keyword evidence="3 5" id="KW-0949">S-adenosyl-L-methionine</keyword>
<comment type="caution">
    <text evidence="5">Lacks conserved residue(s) required for the propagation of feature annotation.</text>
</comment>
<dbReference type="PANTHER" id="PTHR22808">
    <property type="entry name" value="NCL1 YEAST -RELATED NOL1/NOP2/FMU SUN DOMAIN-CONTAINING"/>
    <property type="match status" value="1"/>
</dbReference>
<dbReference type="GO" id="GO:0003723">
    <property type="term" value="F:RNA binding"/>
    <property type="evidence" value="ECO:0007669"/>
    <property type="project" value="UniProtKB-UniRule"/>
</dbReference>
<evidence type="ECO:0000256" key="6">
    <source>
        <dbReference type="SAM" id="MobiDB-lite"/>
    </source>
</evidence>
<evidence type="ECO:0000256" key="4">
    <source>
        <dbReference type="ARBA" id="ARBA00022884"/>
    </source>
</evidence>
<proteinExistence type="inferred from homology"/>
<keyword evidence="9" id="KW-1185">Reference proteome</keyword>
<evidence type="ECO:0000259" key="7">
    <source>
        <dbReference type="PROSITE" id="PS51686"/>
    </source>
</evidence>
<protein>
    <recommendedName>
        <fullName evidence="7">SAM-dependent MTase RsmB/NOP-type domain-containing protein</fullName>
    </recommendedName>
</protein>
<dbReference type="GO" id="GO:0008173">
    <property type="term" value="F:RNA methyltransferase activity"/>
    <property type="evidence" value="ECO:0007669"/>
    <property type="project" value="InterPro"/>
</dbReference>
<dbReference type="InterPro" id="IPR023267">
    <property type="entry name" value="RCMT"/>
</dbReference>
<dbReference type="InterPro" id="IPR001678">
    <property type="entry name" value="MeTrfase_RsmB-F_NOP2_dom"/>
</dbReference>
<dbReference type="AlphaFoldDB" id="A0AAV0U8R0"/>
<evidence type="ECO:0000256" key="3">
    <source>
        <dbReference type="ARBA" id="ARBA00022691"/>
    </source>
</evidence>